<keyword evidence="1" id="KW-0732">Signal</keyword>
<dbReference type="KEGG" id="ote:Oter_3173"/>
<proteinExistence type="predicted"/>
<gene>
    <name evidence="2" type="ordered locus">Oter_3173</name>
</gene>
<dbReference type="eggNOG" id="ENOG50339AJ">
    <property type="taxonomic scope" value="Bacteria"/>
</dbReference>
<keyword evidence="3" id="KW-1185">Reference proteome</keyword>
<sequence>MNRFLRHALATTALAVTALTVHAGEAGYVDLGQFKPADGCQYVEVNLHAPLLKFAAAFVDKDEPELAKLIRDLKRVRVNVVGYNDTTRADTTDRVQGLRRELEKQGWMQIVTVQQQGEKDADDVAIYVKMAADESVDGLVVTVLDTRQDQAVVVNIVGNIKPEQLVALGKGLHIEPLAQLRMKSDAKRS</sequence>
<protein>
    <recommendedName>
        <fullName evidence="4">DUF4252 domain-containing protein</fullName>
    </recommendedName>
</protein>
<accession>B1ZN01</accession>
<organism evidence="2 3">
    <name type="scientific">Opitutus terrae (strain DSM 11246 / JCM 15787 / PB90-1)</name>
    <dbReference type="NCBI Taxonomy" id="452637"/>
    <lineage>
        <taxon>Bacteria</taxon>
        <taxon>Pseudomonadati</taxon>
        <taxon>Verrucomicrobiota</taxon>
        <taxon>Opitutia</taxon>
        <taxon>Opitutales</taxon>
        <taxon>Opitutaceae</taxon>
        <taxon>Opitutus</taxon>
    </lineage>
</organism>
<dbReference type="HOGENOM" id="CLU_1433194_0_0_0"/>
<dbReference type="Pfam" id="PF14060">
    <property type="entry name" value="DUF4252"/>
    <property type="match status" value="1"/>
</dbReference>
<dbReference type="RefSeq" id="WP_012375982.1">
    <property type="nucleotide sequence ID" value="NC_010571.1"/>
</dbReference>
<feature type="chain" id="PRO_5002774246" description="DUF4252 domain-containing protein" evidence="1">
    <location>
        <begin position="24"/>
        <end position="189"/>
    </location>
</feature>
<dbReference type="STRING" id="452637.Oter_3173"/>
<dbReference type="OrthoDB" id="194679at2"/>
<evidence type="ECO:0000313" key="2">
    <source>
        <dbReference type="EMBL" id="ACB76453.1"/>
    </source>
</evidence>
<feature type="signal peptide" evidence="1">
    <location>
        <begin position="1"/>
        <end position="23"/>
    </location>
</feature>
<evidence type="ECO:0000256" key="1">
    <source>
        <dbReference type="SAM" id="SignalP"/>
    </source>
</evidence>
<dbReference type="EMBL" id="CP001032">
    <property type="protein sequence ID" value="ACB76453.1"/>
    <property type="molecule type" value="Genomic_DNA"/>
</dbReference>
<evidence type="ECO:0000313" key="3">
    <source>
        <dbReference type="Proteomes" id="UP000007013"/>
    </source>
</evidence>
<evidence type="ECO:0008006" key="4">
    <source>
        <dbReference type="Google" id="ProtNLM"/>
    </source>
</evidence>
<reference evidence="2 3" key="1">
    <citation type="journal article" date="2011" name="J. Bacteriol.">
        <title>Genome sequence of the verrucomicrobium Opitutus terrae PB90-1, an abundant inhabitant of rice paddy soil ecosystems.</title>
        <authorList>
            <person name="van Passel M.W."/>
            <person name="Kant R."/>
            <person name="Palva A."/>
            <person name="Copeland A."/>
            <person name="Lucas S."/>
            <person name="Lapidus A."/>
            <person name="Glavina del Rio T."/>
            <person name="Pitluck S."/>
            <person name="Goltsman E."/>
            <person name="Clum A."/>
            <person name="Sun H."/>
            <person name="Schmutz J."/>
            <person name="Larimer F.W."/>
            <person name="Land M.L."/>
            <person name="Hauser L."/>
            <person name="Kyrpides N."/>
            <person name="Mikhailova N."/>
            <person name="Richardson P.P."/>
            <person name="Janssen P.H."/>
            <person name="de Vos W.M."/>
            <person name="Smidt H."/>
        </authorList>
    </citation>
    <scope>NUCLEOTIDE SEQUENCE [LARGE SCALE GENOMIC DNA]</scope>
    <source>
        <strain evidence="3">DSM 11246 / JCM 15787 / PB90-1</strain>
    </source>
</reference>
<dbReference type="InterPro" id="IPR025348">
    <property type="entry name" value="DUF4252"/>
</dbReference>
<dbReference type="Proteomes" id="UP000007013">
    <property type="component" value="Chromosome"/>
</dbReference>
<name>B1ZN01_OPITP</name>
<dbReference type="AlphaFoldDB" id="B1ZN01"/>